<evidence type="ECO:0000256" key="1">
    <source>
        <dbReference type="SAM" id="Phobius"/>
    </source>
</evidence>
<organism evidence="2">
    <name type="scientific">Arundo donax</name>
    <name type="common">Giant reed</name>
    <name type="synonym">Donax arundinaceus</name>
    <dbReference type="NCBI Taxonomy" id="35708"/>
    <lineage>
        <taxon>Eukaryota</taxon>
        <taxon>Viridiplantae</taxon>
        <taxon>Streptophyta</taxon>
        <taxon>Embryophyta</taxon>
        <taxon>Tracheophyta</taxon>
        <taxon>Spermatophyta</taxon>
        <taxon>Magnoliopsida</taxon>
        <taxon>Liliopsida</taxon>
        <taxon>Poales</taxon>
        <taxon>Poaceae</taxon>
        <taxon>PACMAD clade</taxon>
        <taxon>Arundinoideae</taxon>
        <taxon>Arundineae</taxon>
        <taxon>Arundo</taxon>
    </lineage>
</organism>
<keyword evidence="1" id="KW-1133">Transmembrane helix</keyword>
<dbReference type="AlphaFoldDB" id="A0A0A8XTI0"/>
<proteinExistence type="predicted"/>
<protein>
    <submittedName>
        <fullName evidence="2">Uncharacterized protein</fullName>
    </submittedName>
</protein>
<feature type="transmembrane region" description="Helical" evidence="1">
    <location>
        <begin position="38"/>
        <end position="60"/>
    </location>
</feature>
<sequence>MLDAANRTTATKPSQLSMFYFLYLHSLCFLFFDSQIDPGLFCVYNIISFFSPAFNFGSLYRNPTCRYLRSHEWI</sequence>
<keyword evidence="1" id="KW-0472">Membrane</keyword>
<name>A0A0A8XTI0_ARUDO</name>
<dbReference type="EMBL" id="GBRH01280749">
    <property type="protein sequence ID" value="JAD17146.1"/>
    <property type="molecule type" value="Transcribed_RNA"/>
</dbReference>
<keyword evidence="1" id="KW-0812">Transmembrane</keyword>
<evidence type="ECO:0000313" key="2">
    <source>
        <dbReference type="EMBL" id="JAD17146.1"/>
    </source>
</evidence>
<accession>A0A0A8XTI0</accession>
<feature type="transmembrane region" description="Helical" evidence="1">
    <location>
        <begin position="16"/>
        <end position="32"/>
    </location>
</feature>
<reference evidence="2" key="1">
    <citation type="submission" date="2014-09" db="EMBL/GenBank/DDBJ databases">
        <authorList>
            <person name="Magalhaes I.L.F."/>
            <person name="Oliveira U."/>
            <person name="Santos F.R."/>
            <person name="Vidigal T.H.D.A."/>
            <person name="Brescovit A.D."/>
            <person name="Santos A.J."/>
        </authorList>
    </citation>
    <scope>NUCLEOTIDE SEQUENCE</scope>
    <source>
        <tissue evidence="2">Shoot tissue taken approximately 20 cm above the soil surface</tissue>
    </source>
</reference>
<reference evidence="2" key="2">
    <citation type="journal article" date="2015" name="Data Brief">
        <title>Shoot transcriptome of the giant reed, Arundo donax.</title>
        <authorList>
            <person name="Barrero R.A."/>
            <person name="Guerrero F.D."/>
            <person name="Moolhuijzen P."/>
            <person name="Goolsby J.A."/>
            <person name="Tidwell J."/>
            <person name="Bellgard S.E."/>
            <person name="Bellgard M.I."/>
        </authorList>
    </citation>
    <scope>NUCLEOTIDE SEQUENCE</scope>
    <source>
        <tissue evidence="2">Shoot tissue taken approximately 20 cm above the soil surface</tissue>
    </source>
</reference>